<dbReference type="SUPFAM" id="SSF50129">
    <property type="entry name" value="GroES-like"/>
    <property type="match status" value="1"/>
</dbReference>
<dbReference type="InterPro" id="IPR011032">
    <property type="entry name" value="GroES-like_sf"/>
</dbReference>
<comment type="caution">
    <text evidence="3">The sequence shown here is derived from an EMBL/GenBank/DDBJ whole genome shotgun (WGS) entry which is preliminary data.</text>
</comment>
<dbReference type="EMBL" id="JAPEVB010000001">
    <property type="protein sequence ID" value="KAJ4397785.1"/>
    <property type="molecule type" value="Genomic_DNA"/>
</dbReference>
<gene>
    <name evidence="3" type="primary">YIM1</name>
    <name evidence="3" type="ORF">N0V93_002022</name>
</gene>
<dbReference type="Pfam" id="PF08240">
    <property type="entry name" value="ADH_N"/>
    <property type="match status" value="1"/>
</dbReference>
<dbReference type="GO" id="GO:0102978">
    <property type="term" value="F:furaneol oxidoreductase activity"/>
    <property type="evidence" value="ECO:0007669"/>
    <property type="project" value="UniProtKB-EC"/>
</dbReference>
<evidence type="ECO:0000256" key="1">
    <source>
        <dbReference type="ARBA" id="ARBA00023002"/>
    </source>
</evidence>
<reference evidence="3" key="1">
    <citation type="submission" date="2022-10" db="EMBL/GenBank/DDBJ databases">
        <title>Tapping the CABI collections for fungal endophytes: first genome assemblies for Collariella, Neodidymelliopsis, Ascochyta clinopodiicola, Didymella pomorum, Didymosphaeria variabile, Neocosmospora piperis and Neocucurbitaria cava.</title>
        <authorList>
            <person name="Hill R."/>
        </authorList>
    </citation>
    <scope>NUCLEOTIDE SEQUENCE</scope>
    <source>
        <strain evidence="3">IMI 355082</strain>
    </source>
</reference>
<organism evidence="3 4">
    <name type="scientific">Gnomoniopsis smithogilvyi</name>
    <dbReference type="NCBI Taxonomy" id="1191159"/>
    <lineage>
        <taxon>Eukaryota</taxon>
        <taxon>Fungi</taxon>
        <taxon>Dikarya</taxon>
        <taxon>Ascomycota</taxon>
        <taxon>Pezizomycotina</taxon>
        <taxon>Sordariomycetes</taxon>
        <taxon>Sordariomycetidae</taxon>
        <taxon>Diaporthales</taxon>
        <taxon>Gnomoniaceae</taxon>
        <taxon>Gnomoniopsis</taxon>
    </lineage>
</organism>
<feature type="domain" description="Enoyl reductase (ER)" evidence="2">
    <location>
        <begin position="22"/>
        <end position="342"/>
    </location>
</feature>
<dbReference type="Gene3D" id="3.90.180.10">
    <property type="entry name" value="Medium-chain alcohol dehydrogenases, catalytic domain"/>
    <property type="match status" value="1"/>
</dbReference>
<dbReference type="InterPro" id="IPR036291">
    <property type="entry name" value="NAD(P)-bd_dom_sf"/>
</dbReference>
<dbReference type="InterPro" id="IPR020843">
    <property type="entry name" value="ER"/>
</dbReference>
<name>A0A9W8Z4T1_9PEZI</name>
<dbReference type="GO" id="GO:0005739">
    <property type="term" value="C:mitochondrion"/>
    <property type="evidence" value="ECO:0007669"/>
    <property type="project" value="TreeGrafter"/>
</dbReference>
<dbReference type="Proteomes" id="UP001140453">
    <property type="component" value="Unassembled WGS sequence"/>
</dbReference>
<dbReference type="OrthoDB" id="3509362at2759"/>
<protein>
    <submittedName>
        <fullName evidence="3">Zinc ion binding</fullName>
        <ecNumber evidence="3">1.3.1.105</ecNumber>
    </submittedName>
</protein>
<proteinExistence type="predicted"/>
<dbReference type="GO" id="GO:0008270">
    <property type="term" value="F:zinc ion binding"/>
    <property type="evidence" value="ECO:0007669"/>
    <property type="project" value="InterPro"/>
</dbReference>
<dbReference type="EC" id="1.3.1.105" evidence="3"/>
<dbReference type="AlphaFoldDB" id="A0A9W8Z4T1"/>
<keyword evidence="1 3" id="KW-0560">Oxidoreductase</keyword>
<sequence length="348" mass="36425">MADAAIPKTMRAWTVAKNGAPGDALLLKSDAPVPSPIKSANILIKVTHAALNPADLNFMSTLPNWLPFRRNPTVGLDFAGEVVQLGSSVSDLSVGSQVAGALNVMSVAVGRGSLAEYVEVPASKVALVPKSLTLRDAPGALGIAGQTAWLILKEAGLKKGDRVLVNGASGGVGSVLVQVAKAKGAVVYGVCSGGNAEFVKGLGADEVIDYKAHDSLTTYLSETFSESSKAFQGVFDCVGSDELFRKCAGYLDKTGVFITIVGGVGAGPIARSKLLPVALGGVPRKYKLLALWPDGVIAKEVAKWVEDGYFTQFPMDSEYSMEDAIKGYERVASKRSRGKVVVKVSEQH</sequence>
<keyword evidence="4" id="KW-1185">Reference proteome</keyword>
<dbReference type="InterPro" id="IPR050700">
    <property type="entry name" value="YIM1/Zinc_Alcohol_DH_Fams"/>
</dbReference>
<dbReference type="SUPFAM" id="SSF51735">
    <property type="entry name" value="NAD(P)-binding Rossmann-fold domains"/>
    <property type="match status" value="1"/>
</dbReference>
<dbReference type="PROSITE" id="PS01162">
    <property type="entry name" value="QOR_ZETA_CRYSTAL"/>
    <property type="match status" value="1"/>
</dbReference>
<evidence type="ECO:0000313" key="3">
    <source>
        <dbReference type="EMBL" id="KAJ4397785.1"/>
    </source>
</evidence>
<dbReference type="Gene3D" id="3.40.50.720">
    <property type="entry name" value="NAD(P)-binding Rossmann-like Domain"/>
    <property type="match status" value="1"/>
</dbReference>
<accession>A0A9W8Z4T1</accession>
<dbReference type="CDD" id="cd08267">
    <property type="entry name" value="MDR1"/>
    <property type="match status" value="1"/>
</dbReference>
<dbReference type="Pfam" id="PF13602">
    <property type="entry name" value="ADH_zinc_N_2"/>
    <property type="match status" value="1"/>
</dbReference>
<dbReference type="InterPro" id="IPR013154">
    <property type="entry name" value="ADH-like_N"/>
</dbReference>
<dbReference type="SMART" id="SM00829">
    <property type="entry name" value="PKS_ER"/>
    <property type="match status" value="1"/>
</dbReference>
<evidence type="ECO:0000259" key="2">
    <source>
        <dbReference type="SMART" id="SM00829"/>
    </source>
</evidence>
<dbReference type="PANTHER" id="PTHR11695:SF294">
    <property type="entry name" value="RETICULON-4-INTERACTING PROTEIN 1, MITOCHONDRIAL"/>
    <property type="match status" value="1"/>
</dbReference>
<dbReference type="PANTHER" id="PTHR11695">
    <property type="entry name" value="ALCOHOL DEHYDROGENASE RELATED"/>
    <property type="match status" value="1"/>
</dbReference>
<dbReference type="InterPro" id="IPR002364">
    <property type="entry name" value="Quin_OxRdtase/zeta-crystal_CS"/>
</dbReference>
<evidence type="ECO:0000313" key="4">
    <source>
        <dbReference type="Proteomes" id="UP001140453"/>
    </source>
</evidence>